<dbReference type="Pfam" id="PF13847">
    <property type="entry name" value="Methyltransf_31"/>
    <property type="match status" value="1"/>
</dbReference>
<dbReference type="EC" id="2.1.1.297" evidence="5"/>
<evidence type="ECO:0000256" key="2">
    <source>
        <dbReference type="ARBA" id="ARBA00022679"/>
    </source>
</evidence>
<dbReference type="GO" id="GO:0032259">
    <property type="term" value="P:methylation"/>
    <property type="evidence" value="ECO:0007669"/>
    <property type="project" value="UniProtKB-KW"/>
</dbReference>
<dbReference type="SUPFAM" id="SSF53335">
    <property type="entry name" value="S-adenosyl-L-methionine-dependent methyltransferases"/>
    <property type="match status" value="1"/>
</dbReference>
<feature type="binding site" evidence="5">
    <location>
        <position position="170"/>
    </location>
    <ligand>
        <name>S-adenosyl-L-methionine</name>
        <dbReference type="ChEBI" id="CHEBI:59789"/>
    </ligand>
</feature>
<dbReference type="RefSeq" id="WP_146873246.1">
    <property type="nucleotide sequence ID" value="NZ_BJXV01000003.1"/>
</dbReference>
<reference evidence="8 9" key="1">
    <citation type="submission" date="2019-07" db="EMBL/GenBank/DDBJ databases">
        <title>Whole genome shotgun sequence of Halomonas variabilis NBRC 102410.</title>
        <authorList>
            <person name="Hosoyama A."/>
            <person name="Uohara A."/>
            <person name="Ohji S."/>
            <person name="Ichikawa N."/>
        </authorList>
    </citation>
    <scope>NUCLEOTIDE SEQUENCE [LARGE SCALE GENOMIC DNA]</scope>
    <source>
        <strain evidence="8 9">NBRC 102410</strain>
    </source>
</reference>
<evidence type="ECO:0000313" key="9">
    <source>
        <dbReference type="Proteomes" id="UP000321303"/>
    </source>
</evidence>
<keyword evidence="1 5" id="KW-0489">Methyltransferase</keyword>
<dbReference type="Gene3D" id="1.10.8.10">
    <property type="entry name" value="DNA helicase RuvA subunit, C-terminal domain"/>
    <property type="match status" value="1"/>
</dbReference>
<dbReference type="GO" id="GO:0003676">
    <property type="term" value="F:nucleic acid binding"/>
    <property type="evidence" value="ECO:0007669"/>
    <property type="project" value="InterPro"/>
</dbReference>
<feature type="binding site" evidence="5">
    <location>
        <position position="142"/>
    </location>
    <ligand>
        <name>S-adenosyl-L-methionine</name>
        <dbReference type="ChEBI" id="CHEBI:59789"/>
    </ligand>
</feature>
<proteinExistence type="inferred from homology"/>
<dbReference type="InterPro" id="IPR029063">
    <property type="entry name" value="SAM-dependent_MTases_sf"/>
</dbReference>
<dbReference type="PANTHER" id="PTHR18895">
    <property type="entry name" value="HEMK METHYLTRANSFERASE"/>
    <property type="match status" value="1"/>
</dbReference>
<evidence type="ECO:0000313" key="8">
    <source>
        <dbReference type="EMBL" id="GEN27150.1"/>
    </source>
</evidence>
<dbReference type="Proteomes" id="UP000321303">
    <property type="component" value="Unassembled WGS sequence"/>
</dbReference>
<evidence type="ECO:0000256" key="5">
    <source>
        <dbReference type="HAMAP-Rule" id="MF_02126"/>
    </source>
</evidence>
<dbReference type="GO" id="GO:0102559">
    <property type="term" value="F:peptide chain release factor N(5)-glutamine methyltransferase activity"/>
    <property type="evidence" value="ECO:0007669"/>
    <property type="project" value="UniProtKB-EC"/>
</dbReference>
<name>A0A511UKQ3_9GAMM</name>
<feature type="domain" description="Release factor glutamine methyltransferase N-terminal" evidence="7">
    <location>
        <begin position="6"/>
        <end position="75"/>
    </location>
</feature>
<feature type="binding site" evidence="5">
    <location>
        <begin position="190"/>
        <end position="193"/>
    </location>
    <ligand>
        <name>substrate</name>
    </ligand>
</feature>
<dbReference type="Gene3D" id="3.40.50.150">
    <property type="entry name" value="Vaccinia Virus protein VP39"/>
    <property type="match status" value="1"/>
</dbReference>
<dbReference type="AlphaFoldDB" id="A0A511UKQ3"/>
<evidence type="ECO:0000256" key="1">
    <source>
        <dbReference type="ARBA" id="ARBA00022603"/>
    </source>
</evidence>
<evidence type="ECO:0000256" key="4">
    <source>
        <dbReference type="ARBA" id="ARBA00048391"/>
    </source>
</evidence>
<keyword evidence="2 5" id="KW-0808">Transferase</keyword>
<protein>
    <recommendedName>
        <fullName evidence="5">Release factor glutamine methyltransferase</fullName>
        <shortName evidence="5">RF MTase</shortName>
        <ecNumber evidence="5">2.1.1.297</ecNumber>
    </recommendedName>
    <alternativeName>
        <fullName evidence="5">N5-glutamine methyltransferase PrmC</fullName>
    </alternativeName>
    <alternativeName>
        <fullName evidence="5">Protein-(glutamine-N5) MTase PrmC</fullName>
    </alternativeName>
    <alternativeName>
        <fullName evidence="5">Protein-glutamine N-methyltransferase PrmC</fullName>
    </alternativeName>
</protein>
<dbReference type="EMBL" id="BJXV01000003">
    <property type="protein sequence ID" value="GEN27150.1"/>
    <property type="molecule type" value="Genomic_DNA"/>
</dbReference>
<evidence type="ECO:0000259" key="7">
    <source>
        <dbReference type="Pfam" id="PF17827"/>
    </source>
</evidence>
<feature type="binding site" evidence="5">
    <location>
        <begin position="119"/>
        <end position="123"/>
    </location>
    <ligand>
        <name>S-adenosyl-L-methionine</name>
        <dbReference type="ChEBI" id="CHEBI:59789"/>
    </ligand>
</feature>
<gene>
    <name evidence="5 8" type="primary">prmC</name>
    <name evidence="8" type="ORF">HVA01_07960</name>
</gene>
<keyword evidence="3 5" id="KW-0949">S-adenosyl-L-methionine</keyword>
<accession>A0A511UKQ3</accession>
<comment type="similarity">
    <text evidence="5">Belongs to the protein N5-glutamine methyltransferase family. PrmC subfamily.</text>
</comment>
<dbReference type="InterPro" id="IPR040758">
    <property type="entry name" value="PrmC_N"/>
</dbReference>
<dbReference type="PANTHER" id="PTHR18895:SF74">
    <property type="entry name" value="MTRF1L RELEASE FACTOR GLUTAMINE METHYLTRANSFERASE"/>
    <property type="match status" value="1"/>
</dbReference>
<dbReference type="PROSITE" id="PS00092">
    <property type="entry name" value="N6_MTASE"/>
    <property type="match status" value="1"/>
</dbReference>
<dbReference type="CDD" id="cd02440">
    <property type="entry name" value="AdoMet_MTases"/>
    <property type="match status" value="1"/>
</dbReference>
<dbReference type="InterPro" id="IPR025714">
    <property type="entry name" value="Methyltranfer_dom"/>
</dbReference>
<dbReference type="NCBIfam" id="TIGR00536">
    <property type="entry name" value="hemK_fam"/>
    <property type="match status" value="1"/>
</dbReference>
<evidence type="ECO:0000259" key="6">
    <source>
        <dbReference type="Pfam" id="PF13847"/>
    </source>
</evidence>
<comment type="function">
    <text evidence="5">Methylates the class 1 translation termination release factors RF1/PrfA and RF2/PrfB on the glutamine residue of the universally conserved GGQ motif.</text>
</comment>
<dbReference type="InterPro" id="IPR004556">
    <property type="entry name" value="HemK-like"/>
</dbReference>
<dbReference type="InterPro" id="IPR019874">
    <property type="entry name" value="RF_methyltr_PrmC"/>
</dbReference>
<dbReference type="InterPro" id="IPR050320">
    <property type="entry name" value="N5-glutamine_MTase"/>
</dbReference>
<sequence>MSLDALLKKAAQRLQAAGSSSPRVDAEVLLSYVLGRNRTWLYTWGDRQCPPWEHARFDALIAARAQGTPVAYLTGEREFWGLRLATSADTLIPRPDTETLVECALGRVTSPTGRLLDLGTGTGAIALAFASEQPGWQVIGVDVRAEAVALATRNAQALDITHARFLQSDWFAALAADETTGKSFDIIVSNPPYIAADDPHLDQGDVRFEPRSALIADANGMADLLYLVNVAKGYLAPSGWLLLEHGYNQADKVREALSNVGYQNVESVCDLGGQERITLGRLMTGA</sequence>
<evidence type="ECO:0000256" key="3">
    <source>
        <dbReference type="ARBA" id="ARBA00022691"/>
    </source>
</evidence>
<dbReference type="Pfam" id="PF17827">
    <property type="entry name" value="PrmC_N"/>
    <property type="match status" value="1"/>
</dbReference>
<organism evidence="8 9">
    <name type="scientific">Halovibrio variabilis</name>
    <dbReference type="NCBI Taxonomy" id="31910"/>
    <lineage>
        <taxon>Bacteria</taxon>
        <taxon>Pseudomonadati</taxon>
        <taxon>Pseudomonadota</taxon>
        <taxon>Gammaproteobacteria</taxon>
        <taxon>Oceanospirillales</taxon>
        <taxon>Halomonadaceae</taxon>
        <taxon>Halovibrio</taxon>
    </lineage>
</organism>
<dbReference type="HAMAP" id="MF_02126">
    <property type="entry name" value="RF_methyltr_PrmC"/>
    <property type="match status" value="1"/>
</dbReference>
<feature type="domain" description="Methyltransferase" evidence="6">
    <location>
        <begin position="114"/>
        <end position="247"/>
    </location>
</feature>
<comment type="catalytic activity">
    <reaction evidence="4 5">
        <text>L-glutaminyl-[peptide chain release factor] + S-adenosyl-L-methionine = N(5)-methyl-L-glutaminyl-[peptide chain release factor] + S-adenosyl-L-homocysteine + H(+)</text>
        <dbReference type="Rhea" id="RHEA:42896"/>
        <dbReference type="Rhea" id="RHEA-COMP:10271"/>
        <dbReference type="Rhea" id="RHEA-COMP:10272"/>
        <dbReference type="ChEBI" id="CHEBI:15378"/>
        <dbReference type="ChEBI" id="CHEBI:30011"/>
        <dbReference type="ChEBI" id="CHEBI:57856"/>
        <dbReference type="ChEBI" id="CHEBI:59789"/>
        <dbReference type="ChEBI" id="CHEBI:61891"/>
        <dbReference type="EC" id="2.1.1.297"/>
    </reaction>
</comment>
<feature type="binding site" evidence="5">
    <location>
        <position position="190"/>
    </location>
    <ligand>
        <name>S-adenosyl-L-methionine</name>
        <dbReference type="ChEBI" id="CHEBI:59789"/>
    </ligand>
</feature>
<comment type="caution">
    <text evidence="8">The sequence shown here is derived from an EMBL/GenBank/DDBJ whole genome shotgun (WGS) entry which is preliminary data.</text>
</comment>
<keyword evidence="9" id="KW-1185">Reference proteome</keyword>
<dbReference type="FunFam" id="3.40.50.150:FF:000053">
    <property type="entry name" value="Release factor glutamine methyltransferase"/>
    <property type="match status" value="1"/>
</dbReference>
<dbReference type="OrthoDB" id="9800643at2"/>
<dbReference type="NCBIfam" id="TIGR03534">
    <property type="entry name" value="RF_mod_PrmC"/>
    <property type="match status" value="1"/>
</dbReference>
<dbReference type="InterPro" id="IPR002052">
    <property type="entry name" value="DNA_methylase_N6_adenine_CS"/>
</dbReference>